<dbReference type="Proteomes" id="UP001207654">
    <property type="component" value="Unassembled WGS sequence"/>
</dbReference>
<sequence>MRRQPHDWNRLVELHDKLQRGEPVTFDSDEVRTLVRRVALDVAIRTEVSEQELRDPTRAASLVREIRQRIREGSRRLGSALLEVYRLQESGDLKGARKVLEDLLAVEVVPLYRHTAQSELDDLLAYTADNG</sequence>
<proteinExistence type="predicted"/>
<keyword evidence="3" id="KW-1185">Reference proteome</keyword>
<accession>A0ABT4AGU6</accession>
<evidence type="ECO:0000313" key="3">
    <source>
        <dbReference type="Proteomes" id="UP001207654"/>
    </source>
</evidence>
<gene>
    <name evidence="2" type="ORF">OV287_41330</name>
</gene>
<evidence type="ECO:0000313" key="2">
    <source>
        <dbReference type="EMBL" id="MCY1080909.1"/>
    </source>
</evidence>
<name>A0ABT4AGU6_9BACT</name>
<reference evidence="2 3" key="1">
    <citation type="submission" date="2022-11" db="EMBL/GenBank/DDBJ databases">
        <title>Minimal conservation of predation-associated metabolite biosynthetic gene clusters underscores biosynthetic potential of Myxococcota including descriptions for ten novel species: Archangium lansinium sp. nov., Myxococcus landrumus sp. nov., Nannocystis bai.</title>
        <authorList>
            <person name="Ahearne A."/>
            <person name="Stevens C."/>
            <person name="Phillips K."/>
        </authorList>
    </citation>
    <scope>NUCLEOTIDE SEQUENCE [LARGE SCALE GENOMIC DNA]</scope>
    <source>
        <strain evidence="2 3">MIWBW</strain>
    </source>
</reference>
<dbReference type="NCBIfam" id="TIGR02267">
    <property type="entry name" value="DUSAM domain"/>
    <property type="match status" value="1"/>
</dbReference>
<comment type="caution">
    <text evidence="2">The sequence shown here is derived from an EMBL/GenBank/DDBJ whole genome shotgun (WGS) entry which is preliminary data.</text>
</comment>
<dbReference type="EMBL" id="JAPNKA010000001">
    <property type="protein sequence ID" value="MCY1080909.1"/>
    <property type="molecule type" value="Genomic_DNA"/>
</dbReference>
<protein>
    <submittedName>
        <fullName evidence="2">DUF2379 family protein</fullName>
    </submittedName>
</protein>
<dbReference type="RefSeq" id="WP_267539535.1">
    <property type="nucleotide sequence ID" value="NZ_JAPNKA010000001.1"/>
</dbReference>
<feature type="domain" description="DUSAM" evidence="1">
    <location>
        <begin position="7"/>
        <end position="123"/>
    </location>
</feature>
<dbReference type="Pfam" id="PF09543">
    <property type="entry name" value="DUF2379"/>
    <property type="match status" value="1"/>
</dbReference>
<evidence type="ECO:0000259" key="1">
    <source>
        <dbReference type="Pfam" id="PF09543"/>
    </source>
</evidence>
<dbReference type="InterPro" id="IPR011753">
    <property type="entry name" value="DUSAM_dom"/>
</dbReference>
<organism evidence="2 3">
    <name type="scientific">Archangium lansingense</name>
    <dbReference type="NCBI Taxonomy" id="2995310"/>
    <lineage>
        <taxon>Bacteria</taxon>
        <taxon>Pseudomonadati</taxon>
        <taxon>Myxococcota</taxon>
        <taxon>Myxococcia</taxon>
        <taxon>Myxococcales</taxon>
        <taxon>Cystobacterineae</taxon>
        <taxon>Archangiaceae</taxon>
        <taxon>Archangium</taxon>
    </lineage>
</organism>